<keyword evidence="7" id="KW-1185">Reference proteome</keyword>
<comment type="caution">
    <text evidence="6">The sequence shown here is derived from an EMBL/GenBank/DDBJ whole genome shotgun (WGS) entry which is preliminary data.</text>
</comment>
<dbReference type="SUPFAM" id="SSF56059">
    <property type="entry name" value="Glutathione synthetase ATP-binding domain-like"/>
    <property type="match status" value="1"/>
</dbReference>
<dbReference type="Proteomes" id="UP001549320">
    <property type="component" value="Unassembled WGS sequence"/>
</dbReference>
<evidence type="ECO:0000259" key="5">
    <source>
        <dbReference type="PROSITE" id="PS50975"/>
    </source>
</evidence>
<dbReference type="InterPro" id="IPR032875">
    <property type="entry name" value="Succ_CoA_lig_flav_dom"/>
</dbReference>
<protein>
    <submittedName>
        <fullName evidence="6">Acyl-CoA synthetase (NDP forming)</fullName>
    </submittedName>
</protein>
<evidence type="ECO:0000256" key="2">
    <source>
        <dbReference type="ARBA" id="ARBA00022741"/>
    </source>
</evidence>
<name>A0ABV2Q843_9BURK</name>
<dbReference type="SMART" id="SM00881">
    <property type="entry name" value="CoA_binding"/>
    <property type="match status" value="1"/>
</dbReference>
<evidence type="ECO:0000256" key="3">
    <source>
        <dbReference type="ARBA" id="ARBA00022840"/>
    </source>
</evidence>
<dbReference type="SUPFAM" id="SSF51735">
    <property type="entry name" value="NAD(P)-binding Rossmann-fold domains"/>
    <property type="match status" value="1"/>
</dbReference>
<keyword evidence="3 4" id="KW-0067">ATP-binding</keyword>
<sequence>MMEVPSQASTTSSLQAVHTALNPRGIAILGASDDLVKWGGSMLNLLRKFHWDGAIYPVNPRASEVQGLKAYASVSAIGQPVDVALIAVPQERTEAAFEDCAAAGVKVILMVTSQFAESGPEGALLQDKLLAIAKRAGMRVIGPNCMGYFHSHASMNLLNSQALMRNDILVKGEIALISQSGALAGAMLARAYDLGTGFSICVSLGNQADLEVSDFLEYAIEDERSKVIALYVEGIRDGTRFLALLRRARAAGKPVLIVKAGRTALGQKAVQSHTASLAGEYRVFESVVRAAGAVLVDDFLELIAQAAAWTRLPAPSGPQVAVLSGSGGGGAVASDLVGETGLQAATLGPATIQSLLPLMPESGARLPFDLGAIPGPMRASDPEWLRKVLETMLTDPDVGAGLFLMTTMPEMVQAADTVVQINRQGRKPVAFVNAAGSAGAQAGARLKEAGLVNFANIKEALGYLRNRLAWQTWPSSEGASGGANVAAGVEQIATTLSPGLVTEHDTKRLLAAAGIPVTRGEVATSEEHAVRVARDIGYPVVMKLVSAQISHKSDVGGVVLGVADDESVRRNFQTLQHATLTVAGAVFEGALVQQQARADAEVLIGTKWDAQYGPMLMIGIGGTLVELLQDTALLPAGADANSIERAIKGLRLFPLLDGYRGKPKANLGALVDIAQRFGRMATQLGERLAECEANPVMVSGDQLIVADARAVWQPEANTQPA</sequence>
<proteinExistence type="predicted"/>
<dbReference type="Gene3D" id="3.30.1490.20">
    <property type="entry name" value="ATP-grasp fold, A domain"/>
    <property type="match status" value="1"/>
</dbReference>
<dbReference type="InterPro" id="IPR036291">
    <property type="entry name" value="NAD(P)-bd_dom_sf"/>
</dbReference>
<dbReference type="SUPFAM" id="SSF52210">
    <property type="entry name" value="Succinyl-CoA synthetase domains"/>
    <property type="match status" value="2"/>
</dbReference>
<evidence type="ECO:0000256" key="4">
    <source>
        <dbReference type="PROSITE-ProRule" id="PRU00409"/>
    </source>
</evidence>
<dbReference type="Pfam" id="PF13380">
    <property type="entry name" value="CoA_binding_2"/>
    <property type="match status" value="1"/>
</dbReference>
<dbReference type="InterPro" id="IPR011761">
    <property type="entry name" value="ATP-grasp"/>
</dbReference>
<dbReference type="Gene3D" id="3.40.50.720">
    <property type="entry name" value="NAD(P)-binding Rossmann-like Domain"/>
    <property type="match status" value="1"/>
</dbReference>
<organism evidence="6 7">
    <name type="scientific">Ottowia thiooxydans</name>
    <dbReference type="NCBI Taxonomy" id="219182"/>
    <lineage>
        <taxon>Bacteria</taxon>
        <taxon>Pseudomonadati</taxon>
        <taxon>Pseudomonadota</taxon>
        <taxon>Betaproteobacteria</taxon>
        <taxon>Burkholderiales</taxon>
        <taxon>Comamonadaceae</taxon>
        <taxon>Ottowia</taxon>
    </lineage>
</organism>
<dbReference type="InterPro" id="IPR051538">
    <property type="entry name" value="Acyl-CoA_Synth/Transferase"/>
</dbReference>
<evidence type="ECO:0000313" key="7">
    <source>
        <dbReference type="Proteomes" id="UP001549320"/>
    </source>
</evidence>
<keyword evidence="1" id="KW-0436">Ligase</keyword>
<dbReference type="PROSITE" id="PS50975">
    <property type="entry name" value="ATP_GRASP"/>
    <property type="match status" value="1"/>
</dbReference>
<dbReference type="Gene3D" id="3.40.50.261">
    <property type="entry name" value="Succinyl-CoA synthetase domains"/>
    <property type="match status" value="2"/>
</dbReference>
<accession>A0ABV2Q843</accession>
<dbReference type="Gene3D" id="3.30.470.20">
    <property type="entry name" value="ATP-grasp fold, B domain"/>
    <property type="match status" value="1"/>
</dbReference>
<evidence type="ECO:0000256" key="1">
    <source>
        <dbReference type="ARBA" id="ARBA00022598"/>
    </source>
</evidence>
<gene>
    <name evidence="6" type="ORF">ABIE13_002283</name>
</gene>
<keyword evidence="2 4" id="KW-0547">Nucleotide-binding</keyword>
<dbReference type="InterPro" id="IPR016102">
    <property type="entry name" value="Succinyl-CoA_synth-like"/>
</dbReference>
<dbReference type="Pfam" id="PF13549">
    <property type="entry name" value="ATP-grasp_5"/>
    <property type="match status" value="1"/>
</dbReference>
<dbReference type="Pfam" id="PF13607">
    <property type="entry name" value="Succ_CoA_lig"/>
    <property type="match status" value="1"/>
</dbReference>
<dbReference type="PANTHER" id="PTHR43334:SF1">
    <property type="entry name" value="3-HYDROXYPROPIONATE--COA LIGASE [ADP-FORMING]"/>
    <property type="match status" value="1"/>
</dbReference>
<dbReference type="RefSeq" id="WP_354443340.1">
    <property type="nucleotide sequence ID" value="NZ_JBEPSH010000004.1"/>
</dbReference>
<reference evidence="6 7" key="1">
    <citation type="submission" date="2024-06" db="EMBL/GenBank/DDBJ databases">
        <title>Sorghum-associated microbial communities from plants grown in Nebraska, USA.</title>
        <authorList>
            <person name="Schachtman D."/>
        </authorList>
    </citation>
    <scope>NUCLEOTIDE SEQUENCE [LARGE SCALE GENOMIC DNA]</scope>
    <source>
        <strain evidence="6 7">2709</strain>
    </source>
</reference>
<dbReference type="PANTHER" id="PTHR43334">
    <property type="entry name" value="ACETATE--COA LIGASE [ADP-FORMING]"/>
    <property type="match status" value="1"/>
</dbReference>
<dbReference type="EMBL" id="JBEPSH010000004">
    <property type="protein sequence ID" value="MET4577172.1"/>
    <property type="molecule type" value="Genomic_DNA"/>
</dbReference>
<dbReference type="InterPro" id="IPR013815">
    <property type="entry name" value="ATP_grasp_subdomain_1"/>
</dbReference>
<evidence type="ECO:0000313" key="6">
    <source>
        <dbReference type="EMBL" id="MET4577172.1"/>
    </source>
</evidence>
<feature type="domain" description="ATP-grasp" evidence="5">
    <location>
        <begin position="507"/>
        <end position="543"/>
    </location>
</feature>
<dbReference type="InterPro" id="IPR003781">
    <property type="entry name" value="CoA-bd"/>
</dbReference>